<dbReference type="Pfam" id="PF04572">
    <property type="entry name" value="Gb3_synth"/>
    <property type="match status" value="1"/>
</dbReference>
<evidence type="ECO:0000313" key="7">
    <source>
        <dbReference type="Proteomes" id="UP000283509"/>
    </source>
</evidence>
<feature type="region of interest" description="Disordered" evidence="3">
    <location>
        <begin position="281"/>
        <end position="331"/>
    </location>
</feature>
<sequence length="414" mass="46233">MQIAPGQNLARRCQRCPKGAWRWALLVLVVKLTILTINGYCLFYGCTPPKVLKTKVPPPKDNQRAASATVEKAEWWQEALCQAREEDEGVEMIRLPMLARDIEPDQKDYNIYLGETGCNPRPLFRLRPSEPRGDGVVPGDGADAGRLRPPRQQTEGAHGNLRVVGVDLDGLFAGTPVEGLFVSGNWTRNTRWPANNLSNLLRNVLLWRWGGLNSDTDCLCVRSVEGLRNVIAYDERASVANNAIMHFDARHAYVAAMMEYHRLNFKARNFPARSLTSVLSSPSPSLSPRRCDHSSSPPLPSPSPPTSSSPPPSQLLPPPLHPQMNKWHTNGPGTATAVAKSLCKTRHLKELLRRKCAALSLLPLEKLQLYRFVAWKRYFEAEDGADFLEVSWLSGRQLIGSSRCWLAYSRVLLS</sequence>
<keyword evidence="2" id="KW-0808">Transferase</keyword>
<evidence type="ECO:0000313" key="6">
    <source>
        <dbReference type="EMBL" id="ROT72691.1"/>
    </source>
</evidence>
<evidence type="ECO:0000259" key="5">
    <source>
        <dbReference type="Pfam" id="PF04572"/>
    </source>
</evidence>
<dbReference type="SUPFAM" id="SSF53448">
    <property type="entry name" value="Nucleotide-diphospho-sugar transferases"/>
    <property type="match status" value="1"/>
</dbReference>
<accession>A0A3R7PP29</accession>
<evidence type="ECO:0000256" key="1">
    <source>
        <dbReference type="ARBA" id="ARBA00009003"/>
    </source>
</evidence>
<keyword evidence="4" id="KW-0472">Membrane</keyword>
<dbReference type="EMBL" id="QCYY01002121">
    <property type="protein sequence ID" value="ROT72691.1"/>
    <property type="molecule type" value="Genomic_DNA"/>
</dbReference>
<name>A0A3R7PP29_PENVA</name>
<dbReference type="PANTHER" id="PTHR12042:SF21">
    <property type="entry name" value="ALPHA1,4-GALACTOSYLTRANSFERASE 1-RELATED"/>
    <property type="match status" value="1"/>
</dbReference>
<comment type="caution">
    <text evidence="6">The sequence shown here is derived from an EMBL/GenBank/DDBJ whole genome shotgun (WGS) entry which is preliminary data.</text>
</comment>
<dbReference type="InterPro" id="IPR051981">
    <property type="entry name" value="Glycosyltransf_32"/>
</dbReference>
<proteinExistence type="inferred from homology"/>
<dbReference type="OrthoDB" id="409543at2759"/>
<feature type="region of interest" description="Disordered" evidence="3">
    <location>
        <begin position="127"/>
        <end position="156"/>
    </location>
</feature>
<dbReference type="GO" id="GO:0016758">
    <property type="term" value="F:hexosyltransferase activity"/>
    <property type="evidence" value="ECO:0007669"/>
    <property type="project" value="TreeGrafter"/>
</dbReference>
<dbReference type="GO" id="GO:0006688">
    <property type="term" value="P:glycosphingolipid biosynthetic process"/>
    <property type="evidence" value="ECO:0007669"/>
    <property type="project" value="TreeGrafter"/>
</dbReference>
<dbReference type="Gene3D" id="3.90.550.20">
    <property type="match status" value="1"/>
</dbReference>
<organism evidence="6 7">
    <name type="scientific">Penaeus vannamei</name>
    <name type="common">Whiteleg shrimp</name>
    <name type="synonym">Litopenaeus vannamei</name>
    <dbReference type="NCBI Taxonomy" id="6689"/>
    <lineage>
        <taxon>Eukaryota</taxon>
        <taxon>Metazoa</taxon>
        <taxon>Ecdysozoa</taxon>
        <taxon>Arthropoda</taxon>
        <taxon>Crustacea</taxon>
        <taxon>Multicrustacea</taxon>
        <taxon>Malacostraca</taxon>
        <taxon>Eumalacostraca</taxon>
        <taxon>Eucarida</taxon>
        <taxon>Decapoda</taxon>
        <taxon>Dendrobranchiata</taxon>
        <taxon>Penaeoidea</taxon>
        <taxon>Penaeidae</taxon>
        <taxon>Penaeus</taxon>
    </lineage>
</organism>
<keyword evidence="7" id="KW-1185">Reference proteome</keyword>
<dbReference type="InterPro" id="IPR007652">
    <property type="entry name" value="A1-4-GlycosylTfrase_dom"/>
</dbReference>
<dbReference type="PANTHER" id="PTHR12042">
    <property type="entry name" value="LACTOSYLCERAMIDE 4-ALPHA-GALACTOSYLTRANSFERASE ALPHA- 1,4-GALACTOSYLTRANSFERASE"/>
    <property type="match status" value="1"/>
</dbReference>
<reference evidence="6 7" key="2">
    <citation type="submission" date="2019-01" db="EMBL/GenBank/DDBJ databases">
        <title>The decoding of complex shrimp genome reveals the adaptation for benthos swimmer, frequently molting mechanism and breeding impact on genome.</title>
        <authorList>
            <person name="Sun Y."/>
            <person name="Gao Y."/>
            <person name="Yu Y."/>
        </authorList>
    </citation>
    <scope>NUCLEOTIDE SEQUENCE [LARGE SCALE GENOMIC DNA]</scope>
    <source>
        <tissue evidence="6">Muscle</tissue>
    </source>
</reference>
<dbReference type="GO" id="GO:0016020">
    <property type="term" value="C:membrane"/>
    <property type="evidence" value="ECO:0007669"/>
    <property type="project" value="GOC"/>
</dbReference>
<gene>
    <name evidence="6" type="ORF">C7M84_008912</name>
</gene>
<reference evidence="6 7" key="1">
    <citation type="submission" date="2018-04" db="EMBL/GenBank/DDBJ databases">
        <authorList>
            <person name="Zhang X."/>
            <person name="Yuan J."/>
            <person name="Li F."/>
            <person name="Xiang J."/>
        </authorList>
    </citation>
    <scope>NUCLEOTIDE SEQUENCE [LARGE SCALE GENOMIC DNA]</scope>
    <source>
        <tissue evidence="6">Muscle</tissue>
    </source>
</reference>
<protein>
    <recommendedName>
        <fullName evidence="5">Alpha 1,4-glycosyltransferase domain-containing protein</fullName>
    </recommendedName>
</protein>
<feature type="transmembrane region" description="Helical" evidence="4">
    <location>
        <begin position="21"/>
        <end position="45"/>
    </location>
</feature>
<comment type="similarity">
    <text evidence="1">Belongs to the glycosyltransferase 32 family.</text>
</comment>
<dbReference type="InterPro" id="IPR029044">
    <property type="entry name" value="Nucleotide-diphossugar_trans"/>
</dbReference>
<dbReference type="AlphaFoldDB" id="A0A3R7PP29"/>
<evidence type="ECO:0000256" key="2">
    <source>
        <dbReference type="ARBA" id="ARBA00022679"/>
    </source>
</evidence>
<keyword evidence="4" id="KW-0812">Transmembrane</keyword>
<evidence type="ECO:0000256" key="4">
    <source>
        <dbReference type="SAM" id="Phobius"/>
    </source>
</evidence>
<feature type="domain" description="Alpha 1,4-glycosyltransferase" evidence="5">
    <location>
        <begin position="325"/>
        <end position="384"/>
    </location>
</feature>
<dbReference type="Proteomes" id="UP000283509">
    <property type="component" value="Unassembled WGS sequence"/>
</dbReference>
<evidence type="ECO:0000256" key="3">
    <source>
        <dbReference type="SAM" id="MobiDB-lite"/>
    </source>
</evidence>
<keyword evidence="4" id="KW-1133">Transmembrane helix</keyword>
<feature type="compositionally biased region" description="Pro residues" evidence="3">
    <location>
        <begin position="297"/>
        <end position="321"/>
    </location>
</feature>